<dbReference type="SMART" id="SM00355">
    <property type="entry name" value="ZnF_C2H2"/>
    <property type="match status" value="2"/>
</dbReference>
<evidence type="ECO:0000313" key="4">
    <source>
        <dbReference type="EMBL" id="CAG7715011.1"/>
    </source>
</evidence>
<protein>
    <recommendedName>
        <fullName evidence="3">C2H2-type domain-containing protein</fullName>
    </recommendedName>
</protein>
<organism evidence="4 5">
    <name type="scientific">Allacma fusca</name>
    <dbReference type="NCBI Taxonomy" id="39272"/>
    <lineage>
        <taxon>Eukaryota</taxon>
        <taxon>Metazoa</taxon>
        <taxon>Ecdysozoa</taxon>
        <taxon>Arthropoda</taxon>
        <taxon>Hexapoda</taxon>
        <taxon>Collembola</taxon>
        <taxon>Symphypleona</taxon>
        <taxon>Sminthuridae</taxon>
        <taxon>Allacma</taxon>
    </lineage>
</organism>
<evidence type="ECO:0000256" key="1">
    <source>
        <dbReference type="PROSITE-ProRule" id="PRU00042"/>
    </source>
</evidence>
<sequence length="139" mass="16345">MIACAKPDLWRPWEVQNCQICHSEFKRVGELKRLCKSCQFPKIRVCCICNEQFTRKDNLTRHMKSKHDDNFKPSCEFCKKHLSRQDSAARHQRTCHKNPTRQGSISPVENRTTMEEPRSEIQRPNVIVSVASLKFRSEN</sequence>
<keyword evidence="1" id="KW-0479">Metal-binding</keyword>
<dbReference type="Pfam" id="PF00096">
    <property type="entry name" value="zf-C2H2"/>
    <property type="match status" value="1"/>
</dbReference>
<dbReference type="AlphaFoldDB" id="A0A8J2NRL9"/>
<feature type="compositionally biased region" description="Basic residues" evidence="2">
    <location>
        <begin position="90"/>
        <end position="99"/>
    </location>
</feature>
<comment type="caution">
    <text evidence="4">The sequence shown here is derived from an EMBL/GenBank/DDBJ whole genome shotgun (WGS) entry which is preliminary data.</text>
</comment>
<dbReference type="Proteomes" id="UP000708208">
    <property type="component" value="Unassembled WGS sequence"/>
</dbReference>
<dbReference type="PROSITE" id="PS50157">
    <property type="entry name" value="ZINC_FINGER_C2H2_2"/>
    <property type="match status" value="1"/>
</dbReference>
<feature type="compositionally biased region" description="Polar residues" evidence="2">
    <location>
        <begin position="100"/>
        <end position="111"/>
    </location>
</feature>
<proteinExistence type="predicted"/>
<dbReference type="GO" id="GO:0008270">
    <property type="term" value="F:zinc ion binding"/>
    <property type="evidence" value="ECO:0007669"/>
    <property type="project" value="UniProtKB-KW"/>
</dbReference>
<name>A0A8J2NRL9_9HEXA</name>
<evidence type="ECO:0000259" key="3">
    <source>
        <dbReference type="PROSITE" id="PS50157"/>
    </source>
</evidence>
<dbReference type="PROSITE" id="PS00028">
    <property type="entry name" value="ZINC_FINGER_C2H2_1"/>
    <property type="match status" value="2"/>
</dbReference>
<feature type="region of interest" description="Disordered" evidence="2">
    <location>
        <begin position="89"/>
        <end position="123"/>
    </location>
</feature>
<feature type="compositionally biased region" description="Basic and acidic residues" evidence="2">
    <location>
        <begin position="112"/>
        <end position="121"/>
    </location>
</feature>
<dbReference type="EMBL" id="CAJVCH010034349">
    <property type="protein sequence ID" value="CAG7715011.1"/>
    <property type="molecule type" value="Genomic_DNA"/>
</dbReference>
<evidence type="ECO:0000313" key="5">
    <source>
        <dbReference type="Proteomes" id="UP000708208"/>
    </source>
</evidence>
<dbReference type="InterPro" id="IPR013087">
    <property type="entry name" value="Znf_C2H2_type"/>
</dbReference>
<keyword evidence="1" id="KW-0862">Zinc</keyword>
<gene>
    <name evidence="4" type="ORF">AFUS01_LOCUS5388</name>
</gene>
<evidence type="ECO:0000256" key="2">
    <source>
        <dbReference type="SAM" id="MobiDB-lite"/>
    </source>
</evidence>
<keyword evidence="5" id="KW-1185">Reference proteome</keyword>
<keyword evidence="1" id="KW-0863">Zinc-finger</keyword>
<accession>A0A8J2NRL9</accession>
<feature type="domain" description="C2H2-type" evidence="3">
    <location>
        <begin position="44"/>
        <end position="72"/>
    </location>
</feature>
<dbReference type="OrthoDB" id="6631178at2759"/>
<reference evidence="4" key="1">
    <citation type="submission" date="2021-06" db="EMBL/GenBank/DDBJ databases">
        <authorList>
            <person name="Hodson N. C."/>
            <person name="Mongue J. A."/>
            <person name="Jaron S. K."/>
        </authorList>
    </citation>
    <scope>NUCLEOTIDE SEQUENCE</scope>
</reference>